<feature type="binding site" evidence="2">
    <location>
        <position position="66"/>
    </location>
    <ligand>
        <name>Fe cation</name>
        <dbReference type="ChEBI" id="CHEBI:24875"/>
    </ligand>
</feature>
<evidence type="ECO:0000256" key="2">
    <source>
        <dbReference type="PIRSR" id="PIRSR006232-1"/>
    </source>
</evidence>
<feature type="binding site" evidence="2">
    <location>
        <position position="64"/>
    </location>
    <ligand>
        <name>Fe cation</name>
        <dbReference type="ChEBI" id="CHEBI:24875"/>
    </ligand>
</feature>
<dbReference type="RefSeq" id="WP_094159227.1">
    <property type="nucleotide sequence ID" value="NZ_LT592170.1"/>
</dbReference>
<evidence type="ECO:0000256" key="3">
    <source>
        <dbReference type="RuleBase" id="RU003457"/>
    </source>
</evidence>
<comment type="similarity">
    <text evidence="1 3">Belongs to the pirin family.</text>
</comment>
<dbReference type="InterPro" id="IPR011051">
    <property type="entry name" value="RmlC_Cupin_sf"/>
</dbReference>
<protein>
    <submittedName>
        <fullName evidence="6">Pirin-like protein CC_3178</fullName>
    </submittedName>
</protein>
<feature type="domain" description="Pirin C-terminal" evidence="5">
    <location>
        <begin position="198"/>
        <end position="281"/>
    </location>
</feature>
<gene>
    <name evidence="6" type="ORF">THIARS_50014</name>
</gene>
<dbReference type="PIRSF" id="PIRSF006232">
    <property type="entry name" value="Pirin"/>
    <property type="match status" value="1"/>
</dbReference>
<name>A0A238D0H2_THIDL</name>
<dbReference type="PANTHER" id="PTHR13903:SF8">
    <property type="entry name" value="PIRIN"/>
    <property type="match status" value="1"/>
</dbReference>
<dbReference type="CDD" id="cd02909">
    <property type="entry name" value="cupin_pirin_N"/>
    <property type="match status" value="1"/>
</dbReference>
<dbReference type="GO" id="GO:0046872">
    <property type="term" value="F:metal ion binding"/>
    <property type="evidence" value="ECO:0007669"/>
    <property type="project" value="UniProtKB-KW"/>
</dbReference>
<dbReference type="InterPro" id="IPR003829">
    <property type="entry name" value="Pirin_N_dom"/>
</dbReference>
<accession>A0A238D0H2</accession>
<dbReference type="Pfam" id="PF02678">
    <property type="entry name" value="Pirin"/>
    <property type="match status" value="1"/>
</dbReference>
<feature type="binding site" evidence="2">
    <location>
        <position position="110"/>
    </location>
    <ligand>
        <name>Fe cation</name>
        <dbReference type="ChEBI" id="CHEBI:24875"/>
    </ligand>
</feature>
<keyword evidence="2" id="KW-0479">Metal-binding</keyword>
<organism evidence="6 7">
    <name type="scientific">Thiomonas delicata</name>
    <name type="common">Thiomonas cuprina</name>
    <dbReference type="NCBI Taxonomy" id="364030"/>
    <lineage>
        <taxon>Bacteria</taxon>
        <taxon>Pseudomonadati</taxon>
        <taxon>Pseudomonadota</taxon>
        <taxon>Betaproteobacteria</taxon>
        <taxon>Burkholderiales</taxon>
        <taxon>Thiomonas</taxon>
    </lineage>
</organism>
<dbReference type="InterPro" id="IPR008778">
    <property type="entry name" value="Pirin_C_dom"/>
</dbReference>
<dbReference type="AlphaFoldDB" id="A0A238D0H2"/>
<dbReference type="Pfam" id="PF05726">
    <property type="entry name" value="Pirin_C"/>
    <property type="match status" value="1"/>
</dbReference>
<keyword evidence="7" id="KW-1185">Reference proteome</keyword>
<dbReference type="PANTHER" id="PTHR13903">
    <property type="entry name" value="PIRIN-RELATED"/>
    <property type="match status" value="1"/>
</dbReference>
<evidence type="ECO:0000259" key="4">
    <source>
        <dbReference type="Pfam" id="PF02678"/>
    </source>
</evidence>
<evidence type="ECO:0000259" key="5">
    <source>
        <dbReference type="Pfam" id="PF05726"/>
    </source>
</evidence>
<dbReference type="OrthoDB" id="321327at2"/>
<dbReference type="Gene3D" id="2.60.120.10">
    <property type="entry name" value="Jelly Rolls"/>
    <property type="match status" value="2"/>
</dbReference>
<comment type="cofactor">
    <cofactor evidence="2">
        <name>Fe cation</name>
        <dbReference type="ChEBI" id="CHEBI:24875"/>
    </cofactor>
    <text evidence="2">Binds 1 Fe cation per subunit.</text>
</comment>
<dbReference type="SUPFAM" id="SSF51182">
    <property type="entry name" value="RmlC-like cupins"/>
    <property type="match status" value="1"/>
</dbReference>
<reference evidence="6 7" key="1">
    <citation type="submission" date="2016-06" db="EMBL/GenBank/DDBJ databases">
        <authorList>
            <person name="Kjaerup R.B."/>
            <person name="Dalgaard T.S."/>
            <person name="Juul-Madsen H.R."/>
        </authorList>
    </citation>
    <scope>NUCLEOTIDE SEQUENCE [LARGE SCALE GENOMIC DNA]</scope>
    <source>
        <strain evidence="6 7">DSM 16361</strain>
    </source>
</reference>
<proteinExistence type="inferred from homology"/>
<dbReference type="EMBL" id="FLMQ01000045">
    <property type="protein sequence ID" value="SBP86766.1"/>
    <property type="molecule type" value="Genomic_DNA"/>
</dbReference>
<evidence type="ECO:0000313" key="7">
    <source>
        <dbReference type="Proteomes" id="UP000214566"/>
    </source>
</evidence>
<feature type="domain" description="Pirin N-terminal" evidence="4">
    <location>
        <begin position="27"/>
        <end position="130"/>
    </location>
</feature>
<feature type="binding site" evidence="2">
    <location>
        <position position="108"/>
    </location>
    <ligand>
        <name>Fe cation</name>
        <dbReference type="ChEBI" id="CHEBI:24875"/>
    </ligand>
</feature>
<dbReference type="Proteomes" id="UP000214566">
    <property type="component" value="Unassembled WGS sequence"/>
</dbReference>
<sequence length="297" mass="32628">MTRSNDNPAIQHIDQAHNHDLGGGFVVRRLLPGHPRQSVGPFIFFDHFGPTTIAAGQNVDVRPHPHIGLATVTYLFEGAMLHRDHLGTVQRIEPGAVNWMVAGRGIVHSERVPDDLRTRAWTSHGLQLWVALPRQHEEDPPSFHHAAATDLPATILGAVRVRVLLGRACGLTSPVPVPSPMAYAHASWRETGPWRITADYAERALYPVRGTLDIHGTALEPGQMALLAPGVEVDVRAEAGTEAVLIAGEPLDGPRHIWWNFASSRRERLEQAKADWAAQRFATIPGDAVERIPLPLR</sequence>
<dbReference type="InterPro" id="IPR012093">
    <property type="entry name" value="Pirin"/>
</dbReference>
<evidence type="ECO:0000313" key="6">
    <source>
        <dbReference type="EMBL" id="SBP86766.1"/>
    </source>
</evidence>
<keyword evidence="2" id="KW-0408">Iron</keyword>
<dbReference type="InterPro" id="IPR014710">
    <property type="entry name" value="RmlC-like_jellyroll"/>
</dbReference>
<evidence type="ECO:0000256" key="1">
    <source>
        <dbReference type="ARBA" id="ARBA00008416"/>
    </source>
</evidence>